<keyword evidence="3" id="KW-1185">Reference proteome</keyword>
<proteinExistence type="predicted"/>
<dbReference type="Gene3D" id="2.60.120.260">
    <property type="entry name" value="Galactose-binding domain-like"/>
    <property type="match status" value="1"/>
</dbReference>
<accession>I0L1Z9</accession>
<sequence>MFDNGRRLRRGHRLGLASLLVSVLVAVSSGQPVYAANLGSEPTLPYAQPGNTSLPRAGCDTTATDPKNPPVNSPAAVQVIYAWNDSTGNQYAANVENAARVVDRVDWLLDQASDYDQHFTFSCRSTTTSTYNQYAQAMVTSEKIDTPSTDFWSIANELAAKGYDDSNRWYVVLTEFAAPSASAHWCPTSGGSGCVSIVEAWDSGVVGHEMAHLLGAGHAYMTEHVWQDSSGSWQAEQYCPDIMMCAGDWWAFDMGYRQNYDPSETSARFYVDNYPSTTTNNAAVHPLLTSPVCCDVGANNDLLTAQERTIEAQVPGTSNPTGFTTSGSGATISVTPQGSYTGVSARYFDNRRSLQFVSSPQPAEKSVMVSRRPSVTVGHNYKFYVRLRADSGTAALRMRWYNSGGTLLSTSTSSWFGLTSNWWEWSHEAVAPANAATVQISVVAPAGGSQPATLTMHVDTLQLTDCSANQNSLCRPST</sequence>
<dbReference type="SUPFAM" id="SSF55486">
    <property type="entry name" value="Metalloproteases ('zincins'), catalytic domain"/>
    <property type="match status" value="1"/>
</dbReference>
<feature type="chain" id="PRO_5003630955" evidence="1">
    <location>
        <begin position="36"/>
        <end position="478"/>
    </location>
</feature>
<dbReference type="AlphaFoldDB" id="I0L1Z9"/>
<feature type="signal peptide" evidence="1">
    <location>
        <begin position="1"/>
        <end position="35"/>
    </location>
</feature>
<dbReference type="EMBL" id="CAIE01000022">
    <property type="protein sequence ID" value="CCH17846.1"/>
    <property type="molecule type" value="Genomic_DNA"/>
</dbReference>
<reference evidence="3" key="1">
    <citation type="journal article" date="2012" name="J. Bacteriol.">
        <title>Genome Sequence of Micromonospora lupini Lupac 08, Isolated from Root Nodules of Lupinus angustifolius.</title>
        <authorList>
            <person name="Alonso-Vega P."/>
            <person name="Normand P."/>
            <person name="Bacigalupe R."/>
            <person name="Pujic P."/>
            <person name="Lajus A."/>
            <person name="Vallenet D."/>
            <person name="Carro L."/>
            <person name="Coll P."/>
            <person name="Trujillo M.E."/>
        </authorList>
    </citation>
    <scope>NUCLEOTIDE SEQUENCE [LARGE SCALE GENOMIC DNA]</scope>
    <source>
        <strain evidence="3">Lupac 08</strain>
    </source>
</reference>
<evidence type="ECO:0000313" key="3">
    <source>
        <dbReference type="Proteomes" id="UP000003448"/>
    </source>
</evidence>
<evidence type="ECO:0000313" key="2">
    <source>
        <dbReference type="EMBL" id="CCH17846.1"/>
    </source>
</evidence>
<dbReference type="STRING" id="1150864.MILUP08_42777"/>
<gene>
    <name evidence="2" type="ORF">MILUP08_42777</name>
</gene>
<dbReference type="Proteomes" id="UP000003448">
    <property type="component" value="Unassembled WGS sequence"/>
</dbReference>
<organism evidence="2 3">
    <name type="scientific">Micromonospora lupini str. Lupac 08</name>
    <dbReference type="NCBI Taxonomy" id="1150864"/>
    <lineage>
        <taxon>Bacteria</taxon>
        <taxon>Bacillati</taxon>
        <taxon>Actinomycetota</taxon>
        <taxon>Actinomycetes</taxon>
        <taxon>Micromonosporales</taxon>
        <taxon>Micromonosporaceae</taxon>
        <taxon>Micromonospora</taxon>
    </lineage>
</organism>
<comment type="caution">
    <text evidence="2">The sequence shown here is derived from an EMBL/GenBank/DDBJ whole genome shotgun (WGS) entry which is preliminary data.</text>
</comment>
<name>I0L1Z9_9ACTN</name>
<protein>
    <submittedName>
        <fullName evidence="2">Uncharacterized protein</fullName>
    </submittedName>
</protein>
<evidence type="ECO:0000256" key="1">
    <source>
        <dbReference type="SAM" id="SignalP"/>
    </source>
</evidence>
<keyword evidence="1" id="KW-0732">Signal</keyword>